<name>A0ABS6N7S3_9RHOB</name>
<comment type="caution">
    <text evidence="1">The sequence shown here is derived from an EMBL/GenBank/DDBJ whole genome shotgun (WGS) entry which is preliminary data.</text>
</comment>
<gene>
    <name evidence="1" type="ORF">KUH32_08685</name>
</gene>
<evidence type="ECO:0000313" key="2">
    <source>
        <dbReference type="Proteomes" id="UP001166293"/>
    </source>
</evidence>
<proteinExistence type="predicted"/>
<dbReference type="EMBL" id="JAHRWL010000001">
    <property type="protein sequence ID" value="MBV2359848.1"/>
    <property type="molecule type" value="Genomic_DNA"/>
</dbReference>
<reference evidence="1" key="1">
    <citation type="submission" date="2021-06" db="EMBL/GenBank/DDBJ databases">
        <title>Thalassococcus sp. CAU 1522 isolated from sea sand, Republic of Korea.</title>
        <authorList>
            <person name="Kim W."/>
        </authorList>
    </citation>
    <scope>NUCLEOTIDE SEQUENCE</scope>
    <source>
        <strain evidence="1">CAU 1522</strain>
    </source>
</reference>
<accession>A0ABS6N7S3</accession>
<dbReference type="Proteomes" id="UP001166293">
    <property type="component" value="Unassembled WGS sequence"/>
</dbReference>
<sequence>MDISVVQSVRRAFEAQVPRKVVRDLYNRVRFGDLAPLSDAAIFVDAETVVDRYDHDRAGRRFRRQDSGAVIGGDWDQFRSDVEADTKLVSCRMRYEGGAEWADTPVYQRMLAEIARGHDPDGCATETALQARYAELDRIFEETRKRGRLLRASETPQAYRREHGGIFLHVARDGTCLRGGGGAHRFAIAKILRLTAMPAQIGVVHPQAVVDGQVARLMAAAA</sequence>
<evidence type="ECO:0000313" key="1">
    <source>
        <dbReference type="EMBL" id="MBV2359848.1"/>
    </source>
</evidence>
<organism evidence="1 2">
    <name type="scientific">Thalassococcus arenae</name>
    <dbReference type="NCBI Taxonomy" id="2851652"/>
    <lineage>
        <taxon>Bacteria</taxon>
        <taxon>Pseudomonadati</taxon>
        <taxon>Pseudomonadota</taxon>
        <taxon>Alphaproteobacteria</taxon>
        <taxon>Rhodobacterales</taxon>
        <taxon>Roseobacteraceae</taxon>
        <taxon>Thalassococcus</taxon>
    </lineage>
</organism>
<keyword evidence="2" id="KW-1185">Reference proteome</keyword>
<protein>
    <submittedName>
        <fullName evidence="1">Uncharacterized protein</fullName>
    </submittedName>
</protein>